<comment type="catalytic activity">
    <reaction evidence="13 14">
        <text>UDP-N-acetyl-alpha-D-muramate + L-alanine + ATP = UDP-N-acetyl-alpha-D-muramoyl-L-alanine + ADP + phosphate + H(+)</text>
        <dbReference type="Rhea" id="RHEA:23372"/>
        <dbReference type="ChEBI" id="CHEBI:15378"/>
        <dbReference type="ChEBI" id="CHEBI:30616"/>
        <dbReference type="ChEBI" id="CHEBI:43474"/>
        <dbReference type="ChEBI" id="CHEBI:57972"/>
        <dbReference type="ChEBI" id="CHEBI:70757"/>
        <dbReference type="ChEBI" id="CHEBI:83898"/>
        <dbReference type="ChEBI" id="CHEBI:456216"/>
        <dbReference type="EC" id="6.3.2.8"/>
    </reaction>
</comment>
<dbReference type="HAMAP" id="MF_00046">
    <property type="entry name" value="MurC"/>
    <property type="match status" value="1"/>
</dbReference>
<evidence type="ECO:0000256" key="4">
    <source>
        <dbReference type="ARBA" id="ARBA00022490"/>
    </source>
</evidence>
<dbReference type="Pfam" id="PF08245">
    <property type="entry name" value="Mur_ligase_M"/>
    <property type="match status" value="1"/>
</dbReference>
<dbReference type="GO" id="GO:0071555">
    <property type="term" value="P:cell wall organization"/>
    <property type="evidence" value="ECO:0007669"/>
    <property type="project" value="UniProtKB-KW"/>
</dbReference>
<dbReference type="Gene3D" id="3.40.50.720">
    <property type="entry name" value="NAD(P)-binding Rossmann-like Domain"/>
    <property type="match status" value="1"/>
</dbReference>
<feature type="domain" description="Mur ligase N-terminal catalytic" evidence="15">
    <location>
        <begin position="12"/>
        <end position="110"/>
    </location>
</feature>
<evidence type="ECO:0000259" key="15">
    <source>
        <dbReference type="Pfam" id="PF01225"/>
    </source>
</evidence>
<comment type="function">
    <text evidence="14">Cell wall formation.</text>
</comment>
<evidence type="ECO:0000256" key="3">
    <source>
        <dbReference type="ARBA" id="ARBA00012211"/>
    </source>
</evidence>
<evidence type="ECO:0000256" key="6">
    <source>
        <dbReference type="ARBA" id="ARBA00022618"/>
    </source>
</evidence>
<organism evidence="18 19">
    <name type="scientific">Oribacterium asaccharolyticum ACB7</name>
    <dbReference type="NCBI Taxonomy" id="796944"/>
    <lineage>
        <taxon>Bacteria</taxon>
        <taxon>Bacillati</taxon>
        <taxon>Bacillota</taxon>
        <taxon>Clostridia</taxon>
        <taxon>Lachnospirales</taxon>
        <taxon>Lachnospiraceae</taxon>
        <taxon>Oribacterium</taxon>
    </lineage>
</organism>
<reference evidence="18 19" key="1">
    <citation type="submission" date="2011-08" db="EMBL/GenBank/DDBJ databases">
        <title>The Genome Sequence of Oribacterium sp. ACB7.</title>
        <authorList>
            <consortium name="The Broad Institute Genome Sequencing Platform"/>
            <person name="Earl A."/>
            <person name="Ward D."/>
            <person name="Feldgarden M."/>
            <person name="Gevers D."/>
            <person name="Sizova M."/>
            <person name="Hazen A."/>
            <person name="Epstein S."/>
            <person name="Young S.K."/>
            <person name="Zeng Q."/>
            <person name="Gargeya S."/>
            <person name="Fitzgerald M."/>
            <person name="Haas B."/>
            <person name="Abouelleil A."/>
            <person name="Alvarado L."/>
            <person name="Arachchi H.M."/>
            <person name="Berlin A."/>
            <person name="Brown A."/>
            <person name="Chapman S.B."/>
            <person name="Chen Z."/>
            <person name="Dunbar C."/>
            <person name="Freedman E."/>
            <person name="Gearin G."/>
            <person name="Gellesch M."/>
            <person name="Goldberg J."/>
            <person name="Griggs A."/>
            <person name="Gujja S."/>
            <person name="Heiman D."/>
            <person name="Howarth C."/>
            <person name="Larson L."/>
            <person name="Lui A."/>
            <person name="MacDonald P.J.P."/>
            <person name="Montmayeur A."/>
            <person name="Murphy C."/>
            <person name="Neiman D."/>
            <person name="Pearson M."/>
            <person name="Priest M."/>
            <person name="Roberts A."/>
            <person name="Saif S."/>
            <person name="Shea T."/>
            <person name="Shenoy N."/>
            <person name="Sisk P."/>
            <person name="Stolte C."/>
            <person name="Sykes S."/>
            <person name="Wortman J."/>
            <person name="Nusbaum C."/>
            <person name="Birren B."/>
        </authorList>
    </citation>
    <scope>NUCLEOTIDE SEQUENCE [LARGE SCALE GENOMIC DNA]</scope>
    <source>
        <strain evidence="18 19">ACB7</strain>
    </source>
</reference>
<evidence type="ECO:0000256" key="11">
    <source>
        <dbReference type="ARBA" id="ARBA00023306"/>
    </source>
</evidence>
<dbReference type="Proteomes" id="UP000003527">
    <property type="component" value="Unassembled WGS sequence"/>
</dbReference>
<dbReference type="InterPro" id="IPR036565">
    <property type="entry name" value="Mur-like_cat_sf"/>
</dbReference>
<dbReference type="GO" id="GO:0008763">
    <property type="term" value="F:UDP-N-acetylmuramate-L-alanine ligase activity"/>
    <property type="evidence" value="ECO:0007669"/>
    <property type="project" value="UniProtKB-UniRule"/>
</dbReference>
<dbReference type="Gene3D" id="3.40.1190.10">
    <property type="entry name" value="Mur-like, catalytic domain"/>
    <property type="match status" value="1"/>
</dbReference>
<name>G9WSK6_9FIRM</name>
<evidence type="ECO:0000259" key="16">
    <source>
        <dbReference type="Pfam" id="PF02875"/>
    </source>
</evidence>
<dbReference type="RefSeq" id="WP_009537729.1">
    <property type="nucleotide sequence ID" value="NZ_JH414506.1"/>
</dbReference>
<keyword evidence="4 14" id="KW-0963">Cytoplasm</keyword>
<dbReference type="InterPro" id="IPR000713">
    <property type="entry name" value="Mur_ligase_N"/>
</dbReference>
<evidence type="ECO:0000259" key="17">
    <source>
        <dbReference type="Pfam" id="PF08245"/>
    </source>
</evidence>
<dbReference type="GO" id="GO:0051301">
    <property type="term" value="P:cell division"/>
    <property type="evidence" value="ECO:0007669"/>
    <property type="project" value="UniProtKB-KW"/>
</dbReference>
<dbReference type="InterPro" id="IPR050061">
    <property type="entry name" value="MurCDEF_pg_biosynth"/>
</dbReference>
<evidence type="ECO:0000256" key="2">
    <source>
        <dbReference type="ARBA" id="ARBA00004752"/>
    </source>
</evidence>
<dbReference type="EC" id="6.3.2.8" evidence="3 14"/>
<keyword evidence="7 14" id="KW-0547">Nucleotide-binding</keyword>
<dbReference type="Gene3D" id="3.90.190.20">
    <property type="entry name" value="Mur ligase, C-terminal domain"/>
    <property type="match status" value="1"/>
</dbReference>
<dbReference type="SUPFAM" id="SSF53623">
    <property type="entry name" value="MurD-like peptide ligases, catalytic domain"/>
    <property type="match status" value="1"/>
</dbReference>
<keyword evidence="9 14" id="KW-0133">Cell shape</keyword>
<dbReference type="Pfam" id="PF01225">
    <property type="entry name" value="Mur_ligase"/>
    <property type="match status" value="1"/>
</dbReference>
<evidence type="ECO:0000313" key="19">
    <source>
        <dbReference type="Proteomes" id="UP000003527"/>
    </source>
</evidence>
<dbReference type="InterPro" id="IPR013221">
    <property type="entry name" value="Mur_ligase_cen"/>
</dbReference>
<dbReference type="Pfam" id="PF02875">
    <property type="entry name" value="Mur_ligase_C"/>
    <property type="match status" value="1"/>
</dbReference>
<protein>
    <recommendedName>
        <fullName evidence="3 14">UDP-N-acetylmuramate--L-alanine ligase</fullName>
        <ecNumber evidence="3 14">6.3.2.8</ecNumber>
    </recommendedName>
    <alternativeName>
        <fullName evidence="14">UDP-N-acetylmuramoyl-L-alanine synthetase</fullName>
    </alternativeName>
</protein>
<dbReference type="GO" id="GO:0005524">
    <property type="term" value="F:ATP binding"/>
    <property type="evidence" value="ECO:0007669"/>
    <property type="project" value="UniProtKB-UniRule"/>
</dbReference>
<dbReference type="SUPFAM" id="SSF53244">
    <property type="entry name" value="MurD-like peptide ligases, peptide-binding domain"/>
    <property type="match status" value="1"/>
</dbReference>
<gene>
    <name evidence="14" type="primary">murC</name>
    <name evidence="18" type="ORF">HMPREF9624_02072</name>
</gene>
<dbReference type="PANTHER" id="PTHR43445:SF3">
    <property type="entry name" value="UDP-N-ACETYLMURAMATE--L-ALANINE LIGASE"/>
    <property type="match status" value="1"/>
</dbReference>
<proteinExistence type="inferred from homology"/>
<evidence type="ECO:0000256" key="1">
    <source>
        <dbReference type="ARBA" id="ARBA00004496"/>
    </source>
</evidence>
<evidence type="ECO:0000256" key="14">
    <source>
        <dbReference type="HAMAP-Rule" id="MF_00046"/>
    </source>
</evidence>
<comment type="caution">
    <text evidence="18">The sequence shown here is derived from an EMBL/GenBank/DDBJ whole genome shotgun (WGS) entry which is preliminary data.</text>
</comment>
<dbReference type="InterPro" id="IPR036615">
    <property type="entry name" value="Mur_ligase_C_dom_sf"/>
</dbReference>
<dbReference type="InterPro" id="IPR004101">
    <property type="entry name" value="Mur_ligase_C"/>
</dbReference>
<dbReference type="HOGENOM" id="CLU_028104_1_0_9"/>
<evidence type="ECO:0000256" key="5">
    <source>
        <dbReference type="ARBA" id="ARBA00022598"/>
    </source>
</evidence>
<dbReference type="PATRIC" id="fig|796944.3.peg.590"/>
<keyword evidence="6 14" id="KW-0132">Cell division</keyword>
<keyword evidence="19" id="KW-1185">Reference proteome</keyword>
<feature type="domain" description="Mur ligase central" evidence="17">
    <location>
        <begin position="116"/>
        <end position="296"/>
    </location>
</feature>
<dbReference type="EMBL" id="AFZD01000006">
    <property type="protein sequence ID" value="EHL13593.1"/>
    <property type="molecule type" value="Genomic_DNA"/>
</dbReference>
<dbReference type="GO" id="GO:0009252">
    <property type="term" value="P:peptidoglycan biosynthetic process"/>
    <property type="evidence" value="ECO:0007669"/>
    <property type="project" value="UniProtKB-UniRule"/>
</dbReference>
<keyword evidence="10 14" id="KW-0573">Peptidoglycan synthesis</keyword>
<evidence type="ECO:0000256" key="8">
    <source>
        <dbReference type="ARBA" id="ARBA00022840"/>
    </source>
</evidence>
<feature type="domain" description="Mur ligase C-terminal" evidence="16">
    <location>
        <begin position="318"/>
        <end position="447"/>
    </location>
</feature>
<dbReference type="AlphaFoldDB" id="G9WSK6"/>
<dbReference type="InterPro" id="IPR005758">
    <property type="entry name" value="UDP-N-AcMur_Ala_ligase_MurC"/>
</dbReference>
<feature type="binding site" evidence="14">
    <location>
        <begin position="118"/>
        <end position="124"/>
    </location>
    <ligand>
        <name>ATP</name>
        <dbReference type="ChEBI" id="CHEBI:30616"/>
    </ligand>
</feature>
<keyword evidence="5 14" id="KW-0436">Ligase</keyword>
<keyword evidence="12 14" id="KW-0961">Cell wall biogenesis/degradation</keyword>
<evidence type="ECO:0000256" key="7">
    <source>
        <dbReference type="ARBA" id="ARBA00022741"/>
    </source>
</evidence>
<comment type="pathway">
    <text evidence="2 14">Cell wall biogenesis; peptidoglycan biosynthesis.</text>
</comment>
<evidence type="ECO:0000256" key="12">
    <source>
        <dbReference type="ARBA" id="ARBA00023316"/>
    </source>
</evidence>
<evidence type="ECO:0000313" key="18">
    <source>
        <dbReference type="EMBL" id="EHL13593.1"/>
    </source>
</evidence>
<accession>G9WSK6</accession>
<comment type="subcellular location">
    <subcellularLocation>
        <location evidence="1 14">Cytoplasm</location>
    </subcellularLocation>
</comment>
<dbReference type="GO" id="GO:0005737">
    <property type="term" value="C:cytoplasm"/>
    <property type="evidence" value="ECO:0007669"/>
    <property type="project" value="UniProtKB-SubCell"/>
</dbReference>
<evidence type="ECO:0000256" key="13">
    <source>
        <dbReference type="ARBA" id="ARBA00047833"/>
    </source>
</evidence>
<evidence type="ECO:0000256" key="10">
    <source>
        <dbReference type="ARBA" id="ARBA00022984"/>
    </source>
</evidence>
<dbReference type="NCBIfam" id="TIGR01082">
    <property type="entry name" value="murC"/>
    <property type="match status" value="1"/>
</dbReference>
<comment type="similarity">
    <text evidence="14">Belongs to the MurCDEF family.</text>
</comment>
<sequence>MYDIHFDRPIWVHFIGIGGISMSGLAEILHDRGFTVSGSDMKASPLTEHLKSLGIQVSVPQSPDNVKSGIELCIYTAAIAESNPELQEVKRQGIPTMSRAELLGRIMKNYKEAINVSGTHGKTTTTSMIGEILLEAQMDPTITVGGMMKDIGGNLRVGKSDVFLAEACEYTNSFLSFFPTIEVVLNVEADHLDFFKDINEIRQSFRKFIEKLPENGILVFNKDIPHSEYFLENLPGRKIITFGHSNADYTANFISYDHFAHPTYTLFERGEDRGQVTLGVTGEHNIYNSLSAIAVARAIGIPLETIKDALASFGGTDRRFQRKGTLNGFTIIDDYAHHPQEIAATIATAKKYVHKRLWVVFQPHTYSRTLALMDDFAGALSQADEIILADIYAAREKNTVGVSSDDLRKLMLSQNTNVYYIPDFPSIEEFILSHVKEGDLLITMGAGDIVNVGDHLLSLPGAEKAEDWRS</sequence>
<dbReference type="SUPFAM" id="SSF51984">
    <property type="entry name" value="MurCD N-terminal domain"/>
    <property type="match status" value="1"/>
</dbReference>
<keyword evidence="8 14" id="KW-0067">ATP-binding</keyword>
<dbReference type="PANTHER" id="PTHR43445">
    <property type="entry name" value="UDP-N-ACETYLMURAMATE--L-ALANINE LIGASE-RELATED"/>
    <property type="match status" value="1"/>
</dbReference>
<dbReference type="GO" id="GO:0008360">
    <property type="term" value="P:regulation of cell shape"/>
    <property type="evidence" value="ECO:0007669"/>
    <property type="project" value="UniProtKB-KW"/>
</dbReference>
<evidence type="ECO:0000256" key="9">
    <source>
        <dbReference type="ARBA" id="ARBA00022960"/>
    </source>
</evidence>
<keyword evidence="11 14" id="KW-0131">Cell cycle</keyword>
<dbReference type="UniPathway" id="UPA00219"/>